<evidence type="ECO:0000313" key="1">
    <source>
        <dbReference type="EMBL" id="KAJ8688080.1"/>
    </source>
</evidence>
<gene>
    <name evidence="1" type="ORF">QAD02_023875</name>
</gene>
<organism evidence="1 2">
    <name type="scientific">Eretmocerus hayati</name>
    <dbReference type="NCBI Taxonomy" id="131215"/>
    <lineage>
        <taxon>Eukaryota</taxon>
        <taxon>Metazoa</taxon>
        <taxon>Ecdysozoa</taxon>
        <taxon>Arthropoda</taxon>
        <taxon>Hexapoda</taxon>
        <taxon>Insecta</taxon>
        <taxon>Pterygota</taxon>
        <taxon>Neoptera</taxon>
        <taxon>Endopterygota</taxon>
        <taxon>Hymenoptera</taxon>
        <taxon>Apocrita</taxon>
        <taxon>Proctotrupomorpha</taxon>
        <taxon>Chalcidoidea</taxon>
        <taxon>Aphelinidae</taxon>
        <taxon>Aphelininae</taxon>
        <taxon>Eretmocerus</taxon>
    </lineage>
</organism>
<reference evidence="1" key="1">
    <citation type="submission" date="2023-04" db="EMBL/GenBank/DDBJ databases">
        <title>A chromosome-level genome assembly of the parasitoid wasp Eretmocerus hayati.</title>
        <authorList>
            <person name="Zhong Y."/>
            <person name="Liu S."/>
            <person name="Liu Y."/>
        </authorList>
    </citation>
    <scope>NUCLEOTIDE SEQUENCE</scope>
    <source>
        <strain evidence="1">ZJU_SS_LIU_2023</strain>
    </source>
</reference>
<name>A0ACC2Q1Z1_9HYME</name>
<dbReference type="Proteomes" id="UP001239111">
    <property type="component" value="Chromosome 1"/>
</dbReference>
<protein>
    <submittedName>
        <fullName evidence="1">Uncharacterized protein</fullName>
    </submittedName>
</protein>
<evidence type="ECO:0000313" key="2">
    <source>
        <dbReference type="Proteomes" id="UP001239111"/>
    </source>
</evidence>
<comment type="caution">
    <text evidence="1">The sequence shown here is derived from an EMBL/GenBank/DDBJ whole genome shotgun (WGS) entry which is preliminary data.</text>
</comment>
<keyword evidence="2" id="KW-1185">Reference proteome</keyword>
<accession>A0ACC2Q1Z1</accession>
<proteinExistence type="predicted"/>
<sequence>MILAKVVFALTVFAVDIEEIFGHGKLMKPISRASRWRDSRFADSERHYTDNQFFAEAYTRNNFKCGVCGDPYNEIAPRETENGGRYGTGTIVETYKRGQRIAVTVSLDANHGGYFKFAVCPLSENQPETEECFRKYPLKFPDGSRLLPIKESYRGKITVYVDLPKNLSCKHCSFRWHYRCGNNSHKCKDGVERRGCSLKQEIFRGCADISIL</sequence>
<dbReference type="EMBL" id="CM056741">
    <property type="protein sequence ID" value="KAJ8688080.1"/>
    <property type="molecule type" value="Genomic_DNA"/>
</dbReference>